<dbReference type="Gene3D" id="1.10.533.10">
    <property type="entry name" value="Death Domain, Fas"/>
    <property type="match status" value="1"/>
</dbReference>
<evidence type="ECO:0000313" key="3">
    <source>
        <dbReference type="Proteomes" id="UP000007879"/>
    </source>
</evidence>
<sequence>MASPSSGLNSASRTQLGQKHLDIVLNACKGCCAHWEKLGLRLGLHNDTIEQIKRDENECTERMRVMLTGWLKGNYEVSERYPEPSQHSLCIAVAGINRSLAETISNDPLFSDINNTQGSNNSRPPYTKQELMQLCTCTKCDEETIITTGCSDRKDFHALDTKRLSQEQWEVYLGYATEKIQEMKDEWSETYDKIKRIVYKCGTENDKQEYEIMLPKQNNSYVTQ</sequence>
<dbReference type="Pfam" id="PF00531">
    <property type="entry name" value="Death"/>
    <property type="match status" value="1"/>
</dbReference>
<keyword evidence="3" id="KW-1185">Reference proteome</keyword>
<accession>A0AAN0JK52</accession>
<dbReference type="CDD" id="cd01670">
    <property type="entry name" value="Death"/>
    <property type="match status" value="1"/>
</dbReference>
<dbReference type="InterPro" id="IPR011029">
    <property type="entry name" value="DEATH-like_dom_sf"/>
</dbReference>
<evidence type="ECO:0000259" key="1">
    <source>
        <dbReference type="PROSITE" id="PS50017"/>
    </source>
</evidence>
<dbReference type="InterPro" id="IPR000488">
    <property type="entry name" value="Death_dom"/>
</dbReference>
<dbReference type="GeneID" id="109585662"/>
<dbReference type="GO" id="GO:0007165">
    <property type="term" value="P:signal transduction"/>
    <property type="evidence" value="ECO:0007669"/>
    <property type="project" value="InterPro"/>
</dbReference>
<dbReference type="RefSeq" id="XP_019857353.1">
    <property type="nucleotide sequence ID" value="XM_020001794.1"/>
</dbReference>
<reference evidence="3" key="1">
    <citation type="journal article" date="2010" name="Nature">
        <title>The Amphimedon queenslandica genome and the evolution of animal complexity.</title>
        <authorList>
            <person name="Srivastava M."/>
            <person name="Simakov O."/>
            <person name="Chapman J."/>
            <person name="Fahey B."/>
            <person name="Gauthier M.E."/>
            <person name="Mitros T."/>
            <person name="Richards G.S."/>
            <person name="Conaco C."/>
            <person name="Dacre M."/>
            <person name="Hellsten U."/>
            <person name="Larroux C."/>
            <person name="Putnam N.H."/>
            <person name="Stanke M."/>
            <person name="Adamska M."/>
            <person name="Darling A."/>
            <person name="Degnan S.M."/>
            <person name="Oakley T.H."/>
            <person name="Plachetzki D.C."/>
            <person name="Zhai Y."/>
            <person name="Adamski M."/>
            <person name="Calcino A."/>
            <person name="Cummins S.F."/>
            <person name="Goodstein D.M."/>
            <person name="Harris C."/>
            <person name="Jackson D.J."/>
            <person name="Leys S.P."/>
            <person name="Shu S."/>
            <person name="Woodcroft B.J."/>
            <person name="Vervoort M."/>
            <person name="Kosik K.S."/>
            <person name="Manning G."/>
            <person name="Degnan B.M."/>
            <person name="Rokhsar D.S."/>
        </authorList>
    </citation>
    <scope>NUCLEOTIDE SEQUENCE [LARGE SCALE GENOMIC DNA]</scope>
</reference>
<dbReference type="SUPFAM" id="SSF47986">
    <property type="entry name" value="DEATH domain"/>
    <property type="match status" value="1"/>
</dbReference>
<name>A0AAN0JK52_AMPQE</name>
<dbReference type="KEGG" id="aqu:109585662"/>
<evidence type="ECO:0000313" key="2">
    <source>
        <dbReference type="EnsemblMetazoa" id="XP_019857353.1"/>
    </source>
</evidence>
<organism evidence="2 3">
    <name type="scientific">Amphimedon queenslandica</name>
    <name type="common">Sponge</name>
    <dbReference type="NCBI Taxonomy" id="400682"/>
    <lineage>
        <taxon>Eukaryota</taxon>
        <taxon>Metazoa</taxon>
        <taxon>Porifera</taxon>
        <taxon>Demospongiae</taxon>
        <taxon>Heteroscleromorpha</taxon>
        <taxon>Haplosclerida</taxon>
        <taxon>Niphatidae</taxon>
        <taxon>Amphimedon</taxon>
    </lineage>
</organism>
<proteinExistence type="predicted"/>
<feature type="domain" description="Death" evidence="1">
    <location>
        <begin position="35"/>
        <end position="70"/>
    </location>
</feature>
<dbReference type="AlphaFoldDB" id="A0AAN0JK52"/>
<reference evidence="2" key="2">
    <citation type="submission" date="2024-06" db="UniProtKB">
        <authorList>
            <consortium name="EnsemblMetazoa"/>
        </authorList>
    </citation>
    <scope>IDENTIFICATION</scope>
</reference>
<dbReference type="Proteomes" id="UP000007879">
    <property type="component" value="Unassembled WGS sequence"/>
</dbReference>
<protein>
    <recommendedName>
        <fullName evidence="1">Death domain-containing protein</fullName>
    </recommendedName>
</protein>
<dbReference type="EnsemblMetazoa" id="XM_020001794.1">
    <property type="protein sequence ID" value="XP_019857353.1"/>
    <property type="gene ID" value="LOC109585662"/>
</dbReference>
<dbReference type="PROSITE" id="PS50017">
    <property type="entry name" value="DEATH_DOMAIN"/>
    <property type="match status" value="1"/>
</dbReference>